<dbReference type="Proteomes" id="UP000722485">
    <property type="component" value="Unassembled WGS sequence"/>
</dbReference>
<feature type="compositionally biased region" description="Polar residues" evidence="2">
    <location>
        <begin position="59"/>
        <end position="73"/>
    </location>
</feature>
<proteinExistence type="predicted"/>
<dbReference type="InterPro" id="IPR036864">
    <property type="entry name" value="Zn2-C6_fun-type_DNA-bd_sf"/>
</dbReference>
<evidence type="ECO:0000313" key="4">
    <source>
        <dbReference type="Proteomes" id="UP000722485"/>
    </source>
</evidence>
<organism evidence="3 4">
    <name type="scientific">Cylindrodendrum hubeiense</name>
    <dbReference type="NCBI Taxonomy" id="595255"/>
    <lineage>
        <taxon>Eukaryota</taxon>
        <taxon>Fungi</taxon>
        <taxon>Dikarya</taxon>
        <taxon>Ascomycota</taxon>
        <taxon>Pezizomycotina</taxon>
        <taxon>Sordariomycetes</taxon>
        <taxon>Hypocreomycetidae</taxon>
        <taxon>Hypocreales</taxon>
        <taxon>Nectriaceae</taxon>
        <taxon>Cylindrodendrum</taxon>
    </lineage>
</organism>
<dbReference type="GO" id="GO:0008270">
    <property type="term" value="F:zinc ion binding"/>
    <property type="evidence" value="ECO:0007669"/>
    <property type="project" value="InterPro"/>
</dbReference>
<sequence length="693" mass="77915">MAPASSMPGSINRHRSSRPRSMQACLSCRSRKVRCDVDSRGQPSQQIPRRRPGRLIRDASSQHQQSSCEDVDQVSQAALSATETLTVGAPDDDAPSIGLGLPFQLDTEIPWQRDQLETLDAAGSTDDGINGGTSSSSEPTWAEEHRLDGSNAGSIRPGKRRTDGKSMVLYSHYQYLSVGNMHIIPHEDVSYLEAQGCFHVPTRPTLDNFVERYFAHLHVLLPLLHEGDFWDMYSDKENSAPRQKISLLVFQAMLFASCNLLYELETESAPLPLAQAAILMMGWVPPSNNNLNPYKKWLGIAIQHARSINADRYAEGLEAPTLPCTAQNTVVSNRELQQSDQVMIEKSDALLKDWYARATVQFPPQQDSYERHTTKRPEDDKSVVLHTHLMYIYYHTASIALCNYRILRESISANHMNETRESASQITQLDRSCSELQESTVKVTRCFDVLTQRRLTRWLPISALSSLSKEFTFEPLANSNSISASNQGRLNILVEAMKAFMPQYYGAEWIKETARYVANLAQIDSQSRCHAGRESNTDWIQVLKSRPSSYLRMTWTVDLCISKGRLPEEYDFPAWLRGQLCLAKDPKPSLQVEKSWAPPPVESETLESALNYDMEQSLDLIPSLVDFLPSEQLQGSEDGDVEFLREPTAAAKFGVSDGQIRNRDMFTDEASCAIDLDGMEWTLFGVMQDSAEK</sequence>
<dbReference type="PANTHER" id="PTHR47425:SF2">
    <property type="entry name" value="FARB-RELATED"/>
    <property type="match status" value="1"/>
</dbReference>
<dbReference type="AlphaFoldDB" id="A0A9P5HMF3"/>
<keyword evidence="4" id="KW-1185">Reference proteome</keyword>
<feature type="region of interest" description="Disordered" evidence="2">
    <location>
        <begin position="35"/>
        <end position="73"/>
    </location>
</feature>
<evidence type="ECO:0000256" key="2">
    <source>
        <dbReference type="SAM" id="MobiDB-lite"/>
    </source>
</evidence>
<feature type="region of interest" description="Disordered" evidence="2">
    <location>
        <begin position="1"/>
        <end position="23"/>
    </location>
</feature>
<dbReference type="GO" id="GO:0000981">
    <property type="term" value="F:DNA-binding transcription factor activity, RNA polymerase II-specific"/>
    <property type="evidence" value="ECO:0007669"/>
    <property type="project" value="InterPro"/>
</dbReference>
<dbReference type="InterPro" id="IPR001138">
    <property type="entry name" value="Zn2Cys6_DnaBD"/>
</dbReference>
<name>A0A9P5HMF3_9HYPO</name>
<dbReference type="InterPro" id="IPR052761">
    <property type="entry name" value="Fungal_Detox/Toxin_TFs"/>
</dbReference>
<evidence type="ECO:0000256" key="1">
    <source>
        <dbReference type="ARBA" id="ARBA00023242"/>
    </source>
</evidence>
<comment type="caution">
    <text evidence="3">The sequence shown here is derived from an EMBL/GenBank/DDBJ whole genome shotgun (WGS) entry which is preliminary data.</text>
</comment>
<feature type="region of interest" description="Disordered" evidence="2">
    <location>
        <begin position="121"/>
        <end position="160"/>
    </location>
</feature>
<reference evidence="3" key="1">
    <citation type="submission" date="2020-03" db="EMBL/GenBank/DDBJ databases">
        <title>Draft Genome Sequence of Cylindrodendrum hubeiense.</title>
        <authorList>
            <person name="Buettner E."/>
            <person name="Kellner H."/>
        </authorList>
    </citation>
    <scope>NUCLEOTIDE SEQUENCE</scope>
    <source>
        <strain evidence="3">IHI 201604</strain>
    </source>
</reference>
<evidence type="ECO:0008006" key="5">
    <source>
        <dbReference type="Google" id="ProtNLM"/>
    </source>
</evidence>
<protein>
    <recommendedName>
        <fullName evidence="5">Transcription factor domain-containing protein</fullName>
    </recommendedName>
</protein>
<dbReference type="CDD" id="cd00067">
    <property type="entry name" value="GAL4"/>
    <property type="match status" value="1"/>
</dbReference>
<accession>A0A9P5HMF3</accession>
<dbReference type="OrthoDB" id="5121955at2759"/>
<dbReference type="EMBL" id="JAANBB010000007">
    <property type="protein sequence ID" value="KAF7557091.1"/>
    <property type="molecule type" value="Genomic_DNA"/>
</dbReference>
<gene>
    <name evidence="3" type="ORF">G7Z17_g902</name>
</gene>
<dbReference type="SUPFAM" id="SSF57701">
    <property type="entry name" value="Zn2/Cys6 DNA-binding domain"/>
    <property type="match status" value="1"/>
</dbReference>
<evidence type="ECO:0000313" key="3">
    <source>
        <dbReference type="EMBL" id="KAF7557091.1"/>
    </source>
</evidence>
<dbReference type="PANTHER" id="PTHR47425">
    <property type="entry name" value="FARB-RELATED"/>
    <property type="match status" value="1"/>
</dbReference>
<keyword evidence="1" id="KW-0539">Nucleus</keyword>